<keyword evidence="3" id="KW-1185">Reference proteome</keyword>
<dbReference type="AlphaFoldDB" id="G2H0I1"/>
<dbReference type="InterPro" id="IPR004218">
    <property type="entry name" value="GSHS_ATP-bd"/>
</dbReference>
<dbReference type="GO" id="GO:0004363">
    <property type="term" value="F:glutathione synthase activity"/>
    <property type="evidence" value="ECO:0007669"/>
    <property type="project" value="InterPro"/>
</dbReference>
<name>G2H0I1_9ENTR</name>
<comment type="caution">
    <text evidence="2">The sequence shown here is derived from an EMBL/GenBank/DDBJ whole genome shotgun (WGS) entry which is preliminary data.</text>
</comment>
<dbReference type="Proteomes" id="UP000004116">
    <property type="component" value="Unassembled WGS sequence"/>
</dbReference>
<dbReference type="Pfam" id="PF02955">
    <property type="entry name" value="GSH-S_ATP"/>
    <property type="match status" value="1"/>
</dbReference>
<dbReference type="Gene3D" id="3.30.470.20">
    <property type="entry name" value="ATP-grasp fold, B domain"/>
    <property type="match status" value="1"/>
</dbReference>
<dbReference type="PATRIC" id="fig|1005043.3.peg.1435"/>
<dbReference type="EMBL" id="AGCA01000369">
    <property type="protein sequence ID" value="EGY28498.1"/>
    <property type="molecule type" value="Genomic_DNA"/>
</dbReference>
<feature type="domain" description="Prokaryotic glutathione synthetase ATP-binding" evidence="1">
    <location>
        <begin position="1"/>
        <end position="59"/>
    </location>
</feature>
<proteinExistence type="predicted"/>
<dbReference type="SUPFAM" id="SSF56059">
    <property type="entry name" value="Glutathione synthetase ATP-binding domain-like"/>
    <property type="match status" value="1"/>
</dbReference>
<dbReference type="GO" id="GO:0005524">
    <property type="term" value="F:ATP binding"/>
    <property type="evidence" value="ECO:0007669"/>
    <property type="project" value="InterPro"/>
</dbReference>
<sequence length="81" mass="8876">AGGRAEAKPLSESDWQIARTVAPRLKEKGLIFVGLDIIGDRLTEINVTSPTCIREIEAAFPISITGMLMNAIENIIVKKQR</sequence>
<feature type="non-terminal residue" evidence="2">
    <location>
        <position position="1"/>
    </location>
</feature>
<organism evidence="2 3">
    <name type="scientific">Candidatus Regiella insecticola 5.15</name>
    <dbReference type="NCBI Taxonomy" id="1005043"/>
    <lineage>
        <taxon>Bacteria</taxon>
        <taxon>Pseudomonadati</taxon>
        <taxon>Pseudomonadota</taxon>
        <taxon>Gammaproteobacteria</taxon>
        <taxon>Enterobacterales</taxon>
        <taxon>Enterobacteriaceae</taxon>
        <taxon>aphid secondary symbionts</taxon>
        <taxon>Candidatus Regiella</taxon>
    </lineage>
</organism>
<reference evidence="2 3" key="1">
    <citation type="journal article" date="2012" name="Genome Res.">
        <title>Genomic basis of endosymbiont-conferred protection against an insect parasitoid.</title>
        <authorList>
            <person name="Hansen A.K."/>
            <person name="Vorburger C."/>
            <person name="Moran N.A."/>
        </authorList>
    </citation>
    <scope>NUCLEOTIDE SEQUENCE [LARGE SCALE GENOMIC DNA]</scope>
    <source>
        <strain evidence="3">R5.15</strain>
    </source>
</reference>
<evidence type="ECO:0000313" key="3">
    <source>
        <dbReference type="Proteomes" id="UP000004116"/>
    </source>
</evidence>
<evidence type="ECO:0000313" key="2">
    <source>
        <dbReference type="EMBL" id="EGY28498.1"/>
    </source>
</evidence>
<accession>G2H0I1</accession>
<protein>
    <submittedName>
        <fullName evidence="2">Prokaryotic glutathione synthetase</fullName>
    </submittedName>
</protein>
<gene>
    <name evidence="2" type="ORF">Rin_00015600</name>
</gene>
<evidence type="ECO:0000259" key="1">
    <source>
        <dbReference type="Pfam" id="PF02955"/>
    </source>
</evidence>